<evidence type="ECO:0000259" key="5">
    <source>
        <dbReference type="PROSITE" id="PS51077"/>
    </source>
</evidence>
<evidence type="ECO:0000313" key="8">
    <source>
        <dbReference type="Proteomes" id="UP000791080"/>
    </source>
</evidence>
<evidence type="ECO:0000256" key="4">
    <source>
        <dbReference type="SAM" id="MobiDB-lite"/>
    </source>
</evidence>
<keyword evidence="8" id="KW-1185">Reference proteome</keyword>
<feature type="region of interest" description="Disordered" evidence="4">
    <location>
        <begin position="1"/>
        <end position="22"/>
    </location>
</feature>
<keyword evidence="1" id="KW-0805">Transcription regulation</keyword>
<dbReference type="EMBL" id="AUBJ02000001">
    <property type="protein sequence ID" value="MCP2333792.1"/>
    <property type="molecule type" value="Genomic_DNA"/>
</dbReference>
<evidence type="ECO:0000259" key="6">
    <source>
        <dbReference type="PROSITE" id="PS51078"/>
    </source>
</evidence>
<dbReference type="PROSITE" id="PS51078">
    <property type="entry name" value="ICLR_ED"/>
    <property type="match status" value="1"/>
</dbReference>
<reference evidence="7 8" key="2">
    <citation type="submission" date="2022-06" db="EMBL/GenBank/DDBJ databases">
        <title>Genomic Encyclopedia of Type Strains, Phase I: the one thousand microbial genomes (KMG-I) project.</title>
        <authorList>
            <person name="Kyrpides N."/>
        </authorList>
    </citation>
    <scope>NUCLEOTIDE SEQUENCE [LARGE SCALE GENOMIC DNA]</scope>
    <source>
        <strain evidence="7 8">DSM 43889</strain>
    </source>
</reference>
<evidence type="ECO:0000313" key="7">
    <source>
        <dbReference type="EMBL" id="MCP2333792.1"/>
    </source>
</evidence>
<evidence type="ECO:0000256" key="2">
    <source>
        <dbReference type="ARBA" id="ARBA00023125"/>
    </source>
</evidence>
<proteinExistence type="predicted"/>
<feature type="domain" description="HTH iclR-type" evidence="5">
    <location>
        <begin position="23"/>
        <end position="84"/>
    </location>
</feature>
<dbReference type="RefSeq" id="WP_245588826.1">
    <property type="nucleotide sequence ID" value="NZ_AUBJ02000001.1"/>
</dbReference>
<dbReference type="Gene3D" id="1.10.10.10">
    <property type="entry name" value="Winged helix-like DNA-binding domain superfamily/Winged helix DNA-binding domain"/>
    <property type="match status" value="1"/>
</dbReference>
<dbReference type="SUPFAM" id="SSF46785">
    <property type="entry name" value="Winged helix' DNA-binding domain"/>
    <property type="match status" value="1"/>
</dbReference>
<organism evidence="7 8">
    <name type="scientific">Actinoalloteichus caeruleus DSM 43889</name>
    <dbReference type="NCBI Taxonomy" id="1120930"/>
    <lineage>
        <taxon>Bacteria</taxon>
        <taxon>Bacillati</taxon>
        <taxon>Actinomycetota</taxon>
        <taxon>Actinomycetes</taxon>
        <taxon>Pseudonocardiales</taxon>
        <taxon>Pseudonocardiaceae</taxon>
        <taxon>Actinoalloteichus</taxon>
        <taxon>Actinoalloteichus cyanogriseus</taxon>
    </lineage>
</organism>
<dbReference type="PANTHER" id="PTHR30136:SF24">
    <property type="entry name" value="HTH-TYPE TRANSCRIPTIONAL REPRESSOR ALLR"/>
    <property type="match status" value="1"/>
</dbReference>
<gene>
    <name evidence="7" type="ORF">G443_004062</name>
</gene>
<reference evidence="7 8" key="1">
    <citation type="submission" date="2013-07" db="EMBL/GenBank/DDBJ databases">
        <authorList>
            <consortium name="DOE Joint Genome Institute"/>
            <person name="Reeve W."/>
            <person name="Huntemann M."/>
            <person name="Han J."/>
            <person name="Chen A."/>
            <person name="Kyrpides N."/>
            <person name="Mavromatis K."/>
            <person name="Markowitz V."/>
            <person name="Palaniappan K."/>
            <person name="Ivanova N."/>
            <person name="Schaumberg A."/>
            <person name="Pati A."/>
            <person name="Liolios K."/>
            <person name="Nordberg H.P."/>
            <person name="Cantor M.N."/>
            <person name="Hua S.X."/>
            <person name="Woyke T."/>
        </authorList>
    </citation>
    <scope>NUCLEOTIDE SEQUENCE [LARGE SCALE GENOMIC DNA]</scope>
    <source>
        <strain evidence="7 8">DSM 43889</strain>
    </source>
</reference>
<dbReference type="Proteomes" id="UP000791080">
    <property type="component" value="Unassembled WGS sequence"/>
</dbReference>
<keyword evidence="3" id="KW-0804">Transcription</keyword>
<sequence>MLNEDRRPVSTGSPADSAPPPGAKTLDTGLRILWALRNHPDGLTHAELTRTLGIERTAVYRLIGTLQSNRLVTRTERGRYQLALGVLELGTAVLPHLRRALAPELRTLAENCGATAFVTVLDGETSCVVVAVTEPSRTFTHVAYRVGTRHEAGLGAAGMAILAGRPAKLDERAEVTAARERGYSVTSGELQPGAWGLAAPIAPSDGLAVASVGIVSIGTLAEAAVAPEVLRVAKRLGRTVTGIRG</sequence>
<feature type="domain" description="IclR-ED" evidence="6">
    <location>
        <begin position="85"/>
        <end position="245"/>
    </location>
</feature>
<accession>A0ABT1JMQ1</accession>
<dbReference type="InterPro" id="IPR050707">
    <property type="entry name" value="HTH_MetabolicPath_Reg"/>
</dbReference>
<dbReference type="Pfam" id="PF09339">
    <property type="entry name" value="HTH_IclR"/>
    <property type="match status" value="1"/>
</dbReference>
<dbReference type="InterPro" id="IPR005471">
    <property type="entry name" value="Tscrpt_reg_IclR_N"/>
</dbReference>
<keyword evidence="2" id="KW-0238">DNA-binding</keyword>
<name>A0ABT1JMQ1_ACTCY</name>
<dbReference type="SMART" id="SM00346">
    <property type="entry name" value="HTH_ICLR"/>
    <property type="match status" value="1"/>
</dbReference>
<dbReference type="InterPro" id="IPR036388">
    <property type="entry name" value="WH-like_DNA-bd_sf"/>
</dbReference>
<dbReference type="InterPro" id="IPR036390">
    <property type="entry name" value="WH_DNA-bd_sf"/>
</dbReference>
<protein>
    <submittedName>
        <fullName evidence="7">Transcriptional regulator, IclR family</fullName>
    </submittedName>
</protein>
<comment type="caution">
    <text evidence="7">The sequence shown here is derived from an EMBL/GenBank/DDBJ whole genome shotgun (WGS) entry which is preliminary data.</text>
</comment>
<dbReference type="InterPro" id="IPR029016">
    <property type="entry name" value="GAF-like_dom_sf"/>
</dbReference>
<dbReference type="Gene3D" id="3.30.450.40">
    <property type="match status" value="2"/>
</dbReference>
<dbReference type="InterPro" id="IPR014757">
    <property type="entry name" value="Tscrpt_reg_IclR_C"/>
</dbReference>
<dbReference type="PANTHER" id="PTHR30136">
    <property type="entry name" value="HELIX-TURN-HELIX TRANSCRIPTIONAL REGULATOR, ICLR FAMILY"/>
    <property type="match status" value="1"/>
</dbReference>
<dbReference type="PROSITE" id="PS51077">
    <property type="entry name" value="HTH_ICLR"/>
    <property type="match status" value="1"/>
</dbReference>
<evidence type="ECO:0000256" key="1">
    <source>
        <dbReference type="ARBA" id="ARBA00023015"/>
    </source>
</evidence>
<evidence type="ECO:0000256" key="3">
    <source>
        <dbReference type="ARBA" id="ARBA00023163"/>
    </source>
</evidence>
<dbReference type="SUPFAM" id="SSF55781">
    <property type="entry name" value="GAF domain-like"/>
    <property type="match status" value="1"/>
</dbReference>